<evidence type="ECO:0000313" key="7">
    <source>
        <dbReference type="EMBL" id="CAD5219313.1"/>
    </source>
</evidence>
<dbReference type="AlphaFoldDB" id="A0A1I7RQE8"/>
<name>A0A1I7RQE8_BURXY</name>
<evidence type="ECO:0000313" key="8">
    <source>
        <dbReference type="EMBL" id="CAG9104468.1"/>
    </source>
</evidence>
<protein>
    <recommendedName>
        <fullName evidence="5">Glutathione peroxidase</fullName>
    </recommendedName>
</protein>
<dbReference type="EMBL" id="CAJFCV020000003">
    <property type="protein sequence ID" value="CAG9104468.1"/>
    <property type="molecule type" value="Genomic_DNA"/>
</dbReference>
<dbReference type="PROSITE" id="PS51355">
    <property type="entry name" value="GLUTATHIONE_PEROXID_3"/>
    <property type="match status" value="1"/>
</dbReference>
<dbReference type="Proteomes" id="UP000659654">
    <property type="component" value="Unassembled WGS sequence"/>
</dbReference>
<dbReference type="PRINTS" id="PR01011">
    <property type="entry name" value="GLUTPROXDASE"/>
</dbReference>
<dbReference type="PROSITE" id="PS51352">
    <property type="entry name" value="THIOREDOXIN_2"/>
    <property type="match status" value="1"/>
</dbReference>
<dbReference type="InterPro" id="IPR036249">
    <property type="entry name" value="Thioredoxin-like_sf"/>
</dbReference>
<dbReference type="GO" id="GO:0004601">
    <property type="term" value="F:peroxidase activity"/>
    <property type="evidence" value="ECO:0007669"/>
    <property type="project" value="UniProtKB-KW"/>
</dbReference>
<accession>A0A1I7RQE8</accession>
<dbReference type="Proteomes" id="UP000582659">
    <property type="component" value="Unassembled WGS sequence"/>
</dbReference>
<reference evidence="8" key="2">
    <citation type="submission" date="2020-08" db="EMBL/GenBank/DDBJ databases">
        <authorList>
            <person name="Kikuchi T."/>
        </authorList>
    </citation>
    <scope>NUCLEOTIDE SEQUENCE</scope>
    <source>
        <strain evidence="7">Ka4C1</strain>
    </source>
</reference>
<feature type="active site" evidence="4">
    <location>
        <position position="35"/>
    </location>
</feature>
<evidence type="ECO:0000256" key="3">
    <source>
        <dbReference type="ARBA" id="ARBA00023002"/>
    </source>
</evidence>
<dbReference type="OrthoDB" id="446890at2759"/>
<dbReference type="InterPro" id="IPR029759">
    <property type="entry name" value="GPX_AS"/>
</dbReference>
<dbReference type="WBParaSite" id="BXY_0294100.1">
    <property type="protein sequence ID" value="BXY_0294100.1"/>
    <property type="gene ID" value="BXY_0294100"/>
</dbReference>
<dbReference type="GO" id="GO:0006979">
    <property type="term" value="P:response to oxidative stress"/>
    <property type="evidence" value="ECO:0007669"/>
    <property type="project" value="InterPro"/>
</dbReference>
<keyword evidence="2 5" id="KW-0575">Peroxidase</keyword>
<evidence type="ECO:0000256" key="2">
    <source>
        <dbReference type="ARBA" id="ARBA00022559"/>
    </source>
</evidence>
<proteinExistence type="inferred from homology"/>
<dbReference type="EMBL" id="CAJFDI010000003">
    <property type="protein sequence ID" value="CAD5219313.1"/>
    <property type="molecule type" value="Genomic_DNA"/>
</dbReference>
<dbReference type="Pfam" id="PF00255">
    <property type="entry name" value="GSHPx"/>
    <property type="match status" value="1"/>
</dbReference>
<keyword evidence="10" id="KW-1185">Reference proteome</keyword>
<organism evidence="9 11">
    <name type="scientific">Bursaphelenchus xylophilus</name>
    <name type="common">Pinewood nematode worm</name>
    <name type="synonym">Aphelenchoides xylophilus</name>
    <dbReference type="NCBI Taxonomy" id="6326"/>
    <lineage>
        <taxon>Eukaryota</taxon>
        <taxon>Metazoa</taxon>
        <taxon>Ecdysozoa</taxon>
        <taxon>Nematoda</taxon>
        <taxon>Chromadorea</taxon>
        <taxon>Rhabditida</taxon>
        <taxon>Tylenchina</taxon>
        <taxon>Tylenchomorpha</taxon>
        <taxon>Aphelenchoidea</taxon>
        <taxon>Aphelenchoididae</taxon>
        <taxon>Bursaphelenchus</taxon>
    </lineage>
</organism>
<dbReference type="PANTHER" id="PTHR11592">
    <property type="entry name" value="GLUTATHIONE PEROXIDASE"/>
    <property type="match status" value="1"/>
</dbReference>
<evidence type="ECO:0000313" key="10">
    <source>
        <dbReference type="Proteomes" id="UP000659654"/>
    </source>
</evidence>
<evidence type="ECO:0000313" key="11">
    <source>
        <dbReference type="WBParaSite" id="BXY_0294100.1"/>
    </source>
</evidence>
<sequence length="167" mass="19363">MSVYNFSAEDTIGQKVEFTKYIGKVLIVVNVASECGLTKANYEQLSELNQKYKNRGLDIAVFPCNQFKNQEPLPAIKVKHNVSYKYNFNPDFYEKIDVNGPNAHPLWKFLKEKVNLTDVKWNFTKFLINRQGDIIDVYGPKFEPKNMESDIVQALEKTEYVKNKAKL</sequence>
<dbReference type="InterPro" id="IPR000889">
    <property type="entry name" value="Glutathione_peroxidase"/>
</dbReference>
<dbReference type="SUPFAM" id="SSF52833">
    <property type="entry name" value="Thioredoxin-like"/>
    <property type="match status" value="1"/>
</dbReference>
<gene>
    <name evidence="7" type="ORF">BXYJ_LOCUS5616</name>
</gene>
<dbReference type="eggNOG" id="KOG1651">
    <property type="taxonomic scope" value="Eukaryota"/>
</dbReference>
<dbReference type="InterPro" id="IPR013766">
    <property type="entry name" value="Thioredoxin_domain"/>
</dbReference>
<dbReference type="Proteomes" id="UP000095284">
    <property type="component" value="Unplaced"/>
</dbReference>
<evidence type="ECO:0000256" key="4">
    <source>
        <dbReference type="PIRSR" id="PIRSR000303-1"/>
    </source>
</evidence>
<dbReference type="PROSITE" id="PS00460">
    <property type="entry name" value="GLUTATHIONE_PEROXID_1"/>
    <property type="match status" value="1"/>
</dbReference>
<dbReference type="PIRSF" id="PIRSF000303">
    <property type="entry name" value="Glutathion_perox"/>
    <property type="match status" value="1"/>
</dbReference>
<evidence type="ECO:0000256" key="1">
    <source>
        <dbReference type="ARBA" id="ARBA00006926"/>
    </source>
</evidence>
<keyword evidence="3 5" id="KW-0560">Oxidoreductase</keyword>
<evidence type="ECO:0000256" key="5">
    <source>
        <dbReference type="RuleBase" id="RU000499"/>
    </source>
</evidence>
<evidence type="ECO:0000259" key="6">
    <source>
        <dbReference type="PROSITE" id="PS51352"/>
    </source>
</evidence>
<dbReference type="Gene3D" id="3.40.30.10">
    <property type="entry name" value="Glutaredoxin"/>
    <property type="match status" value="1"/>
</dbReference>
<comment type="similarity">
    <text evidence="1 5">Belongs to the glutathione peroxidase family.</text>
</comment>
<reference evidence="11" key="1">
    <citation type="submission" date="2016-11" db="UniProtKB">
        <authorList>
            <consortium name="WormBaseParasite"/>
        </authorList>
    </citation>
    <scope>IDENTIFICATION</scope>
</reference>
<feature type="domain" description="Thioredoxin" evidence="6">
    <location>
        <begin position="1"/>
        <end position="157"/>
    </location>
</feature>
<evidence type="ECO:0000313" key="9">
    <source>
        <dbReference type="Proteomes" id="UP000095284"/>
    </source>
</evidence>
<dbReference type="PANTHER" id="PTHR11592:SF134">
    <property type="entry name" value="PHOSPHOLIPID HYDROPEROXIDE GLUTATHIONE PEROXIDASE"/>
    <property type="match status" value="1"/>
</dbReference>
<dbReference type="CDD" id="cd00340">
    <property type="entry name" value="GSH_Peroxidase"/>
    <property type="match status" value="1"/>
</dbReference>
<dbReference type="SMR" id="A0A1I7RQE8"/>